<dbReference type="GO" id="GO:0003676">
    <property type="term" value="F:nucleic acid binding"/>
    <property type="evidence" value="ECO:0007669"/>
    <property type="project" value="InterPro"/>
</dbReference>
<keyword evidence="3" id="KW-1185">Reference proteome</keyword>
<dbReference type="CDD" id="cd06222">
    <property type="entry name" value="RNase_H_like"/>
    <property type="match status" value="1"/>
</dbReference>
<evidence type="ECO:0000313" key="2">
    <source>
        <dbReference type="EMBL" id="KAK2649974.1"/>
    </source>
</evidence>
<evidence type="ECO:0000313" key="3">
    <source>
        <dbReference type="Proteomes" id="UP001280121"/>
    </source>
</evidence>
<dbReference type="InterPro" id="IPR044730">
    <property type="entry name" value="RNase_H-like_dom_plant"/>
</dbReference>
<dbReference type="Pfam" id="PF13456">
    <property type="entry name" value="RVT_3"/>
    <property type="match status" value="1"/>
</dbReference>
<dbReference type="Gene3D" id="3.30.420.10">
    <property type="entry name" value="Ribonuclease H-like superfamily/Ribonuclease H"/>
    <property type="match status" value="1"/>
</dbReference>
<reference evidence="2" key="1">
    <citation type="journal article" date="2023" name="Plant J.">
        <title>Genome sequences and population genomics provide insights into the demographic history, inbreeding, and mutation load of two 'living fossil' tree species of Dipteronia.</title>
        <authorList>
            <person name="Feng Y."/>
            <person name="Comes H.P."/>
            <person name="Chen J."/>
            <person name="Zhu S."/>
            <person name="Lu R."/>
            <person name="Zhang X."/>
            <person name="Li P."/>
            <person name="Qiu J."/>
            <person name="Olsen K.M."/>
            <person name="Qiu Y."/>
        </authorList>
    </citation>
    <scope>NUCLEOTIDE SEQUENCE</scope>
    <source>
        <strain evidence="2">KIB01</strain>
    </source>
</reference>
<dbReference type="InterPro" id="IPR002156">
    <property type="entry name" value="RNaseH_domain"/>
</dbReference>
<sequence length="226" mass="25320">MDLDVLCPMCNKHSESTVHALWTCPALREIRSCCSVMISRIVKDNVQFVDLLLSCKNNLAIVEFEFLCILFWRIWTRRNGSSHGHHAMSANKVVTWARFFLDEYKQVTVSLIGQVYGVAKSMQKWEPLTIGKIVEASALYQGLVLARETGLWSCEVELDAQVVVNLVSSPMVTCSKVGPVVHDIKGLLSLSKECKIRFVPKKANMVAHCLAKLGCSVESNGFWLET</sequence>
<dbReference type="PANTHER" id="PTHR47723">
    <property type="entry name" value="OS05G0353850 PROTEIN"/>
    <property type="match status" value="1"/>
</dbReference>
<dbReference type="GO" id="GO:0004523">
    <property type="term" value="F:RNA-DNA hybrid ribonuclease activity"/>
    <property type="evidence" value="ECO:0007669"/>
    <property type="project" value="InterPro"/>
</dbReference>
<proteinExistence type="predicted"/>
<dbReference type="AlphaFoldDB" id="A0AAD9U991"/>
<feature type="domain" description="RNase H type-1" evidence="1">
    <location>
        <begin position="118"/>
        <end position="213"/>
    </location>
</feature>
<comment type="caution">
    <text evidence="2">The sequence shown here is derived from an EMBL/GenBank/DDBJ whole genome shotgun (WGS) entry which is preliminary data.</text>
</comment>
<evidence type="ECO:0000259" key="1">
    <source>
        <dbReference type="Pfam" id="PF13456"/>
    </source>
</evidence>
<dbReference type="InterPro" id="IPR036397">
    <property type="entry name" value="RNaseH_sf"/>
</dbReference>
<dbReference type="Proteomes" id="UP001280121">
    <property type="component" value="Unassembled WGS sequence"/>
</dbReference>
<dbReference type="PANTHER" id="PTHR47723:SF24">
    <property type="entry name" value="RNASE H TYPE-1 DOMAIN-CONTAINING PROTEIN"/>
    <property type="match status" value="1"/>
</dbReference>
<name>A0AAD9U991_9ROSI</name>
<accession>A0AAD9U991</accession>
<protein>
    <recommendedName>
        <fullName evidence="1">RNase H type-1 domain-containing protein</fullName>
    </recommendedName>
</protein>
<organism evidence="2 3">
    <name type="scientific">Dipteronia dyeriana</name>
    <dbReference type="NCBI Taxonomy" id="168575"/>
    <lineage>
        <taxon>Eukaryota</taxon>
        <taxon>Viridiplantae</taxon>
        <taxon>Streptophyta</taxon>
        <taxon>Embryophyta</taxon>
        <taxon>Tracheophyta</taxon>
        <taxon>Spermatophyta</taxon>
        <taxon>Magnoliopsida</taxon>
        <taxon>eudicotyledons</taxon>
        <taxon>Gunneridae</taxon>
        <taxon>Pentapetalae</taxon>
        <taxon>rosids</taxon>
        <taxon>malvids</taxon>
        <taxon>Sapindales</taxon>
        <taxon>Sapindaceae</taxon>
        <taxon>Hippocastanoideae</taxon>
        <taxon>Acereae</taxon>
        <taxon>Dipteronia</taxon>
    </lineage>
</organism>
<dbReference type="EMBL" id="JANJYI010000005">
    <property type="protein sequence ID" value="KAK2649974.1"/>
    <property type="molecule type" value="Genomic_DNA"/>
</dbReference>
<gene>
    <name evidence="2" type="ORF">Ddye_017463</name>
</gene>
<dbReference type="InterPro" id="IPR053151">
    <property type="entry name" value="RNase_H-like"/>
</dbReference>